<dbReference type="CDD" id="cd01745">
    <property type="entry name" value="GATase1_2"/>
    <property type="match status" value="1"/>
</dbReference>
<dbReference type="Pfam" id="PF07722">
    <property type="entry name" value="Peptidase_C26"/>
    <property type="match status" value="1"/>
</dbReference>
<dbReference type="SUPFAM" id="SSF52317">
    <property type="entry name" value="Class I glutamine amidotransferase-like"/>
    <property type="match status" value="1"/>
</dbReference>
<dbReference type="Gene3D" id="3.40.50.880">
    <property type="match status" value="1"/>
</dbReference>
<proteinExistence type="predicted"/>
<dbReference type="InterPro" id="IPR044668">
    <property type="entry name" value="PuuD-like"/>
</dbReference>
<dbReference type="PANTHER" id="PTHR43235:SF1">
    <property type="entry name" value="GLUTAMINE AMIDOTRANSFERASE PB2B2.05-RELATED"/>
    <property type="match status" value="1"/>
</dbReference>
<accession>A0A6J6EX80</accession>
<dbReference type="GO" id="GO:0006598">
    <property type="term" value="P:polyamine catabolic process"/>
    <property type="evidence" value="ECO:0007669"/>
    <property type="project" value="TreeGrafter"/>
</dbReference>
<dbReference type="AlphaFoldDB" id="A0A6J6EX80"/>
<dbReference type="GO" id="GO:0033969">
    <property type="term" value="F:gamma-glutamyl-gamma-aminobutyrate hydrolase activity"/>
    <property type="evidence" value="ECO:0007669"/>
    <property type="project" value="TreeGrafter"/>
</dbReference>
<name>A0A6J6EX80_9ZZZZ</name>
<dbReference type="PANTHER" id="PTHR43235">
    <property type="entry name" value="GLUTAMINE AMIDOTRANSFERASE PB2B2.05-RELATED"/>
    <property type="match status" value="1"/>
</dbReference>
<dbReference type="InterPro" id="IPR029062">
    <property type="entry name" value="Class_I_gatase-like"/>
</dbReference>
<dbReference type="PROSITE" id="PS51273">
    <property type="entry name" value="GATASE_TYPE_1"/>
    <property type="match status" value="1"/>
</dbReference>
<dbReference type="GO" id="GO:0005829">
    <property type="term" value="C:cytosol"/>
    <property type="evidence" value="ECO:0007669"/>
    <property type="project" value="TreeGrafter"/>
</dbReference>
<sequence>MSHNITLSDVMPESNASMPSDAPTVAVVVSLNIPQMTDEVAGLVVRFTRVALTELNDVGAKIVLLDSSKSPLDPAAIADLADGVLFLGGGDVDARIYGHTEPVNHEYGVDRAADDYCIDIIKATIERDAPLLCICRGSQLLNVALGGDLIPDIENYHPHRGGSGDPMFKDEPVILEPGSKTHEIFGRERVAVRSGHHQAVNRVAEGLVVSARAEDGVVEGTEMPSARWVVGVQWHPEDDDGSASDRRALFQAFVDQTKLVRTTR</sequence>
<gene>
    <name evidence="1" type="ORF">UFOPK1767_00340</name>
</gene>
<evidence type="ECO:0000313" key="1">
    <source>
        <dbReference type="EMBL" id="CAB4581240.1"/>
    </source>
</evidence>
<dbReference type="EMBL" id="CAEZTZ010000028">
    <property type="protein sequence ID" value="CAB4581240.1"/>
    <property type="molecule type" value="Genomic_DNA"/>
</dbReference>
<organism evidence="1">
    <name type="scientific">freshwater metagenome</name>
    <dbReference type="NCBI Taxonomy" id="449393"/>
    <lineage>
        <taxon>unclassified sequences</taxon>
        <taxon>metagenomes</taxon>
        <taxon>ecological metagenomes</taxon>
    </lineage>
</organism>
<reference evidence="1" key="1">
    <citation type="submission" date="2020-05" db="EMBL/GenBank/DDBJ databases">
        <authorList>
            <person name="Chiriac C."/>
            <person name="Salcher M."/>
            <person name="Ghai R."/>
            <person name="Kavagutti S V."/>
        </authorList>
    </citation>
    <scope>NUCLEOTIDE SEQUENCE</scope>
</reference>
<protein>
    <submittedName>
        <fullName evidence="1">Unannotated protein</fullName>
    </submittedName>
</protein>
<dbReference type="InterPro" id="IPR011697">
    <property type="entry name" value="Peptidase_C26"/>
</dbReference>